<dbReference type="EMBL" id="OBKZ01000029">
    <property type="protein sequence ID" value="SOB53527.1"/>
    <property type="molecule type" value="Genomic_DNA"/>
</dbReference>
<evidence type="ECO:0000313" key="2">
    <source>
        <dbReference type="Proteomes" id="UP000219564"/>
    </source>
</evidence>
<evidence type="ECO:0000313" key="1">
    <source>
        <dbReference type="EMBL" id="SOB53527.1"/>
    </source>
</evidence>
<comment type="caution">
    <text evidence="1">The sequence shown here is derived from an EMBL/GenBank/DDBJ whole genome shotgun (WGS) entry which is preliminary data.</text>
</comment>
<organism evidence="1 2">
    <name type="scientific">Pseudomonas lundensis</name>
    <dbReference type="NCBI Taxonomy" id="86185"/>
    <lineage>
        <taxon>Bacteria</taxon>
        <taxon>Pseudomonadati</taxon>
        <taxon>Pseudomonadota</taxon>
        <taxon>Gammaproteobacteria</taxon>
        <taxon>Pseudomonadales</taxon>
        <taxon>Pseudomonadaceae</taxon>
        <taxon>Pseudomonas</taxon>
    </lineage>
</organism>
<sequence length="225" mass="25195">MMNQVSTMTTKVAVTIAKDAFSDNDVIHLGRSVEEGECKLTVISWLVKVREESALLQVFKGLYKMLQERLPDYDVWLLVGTSAWQPDTRITRYRRLWGALKLRGLEVLCGNDFKEFVVEGGSGIKFYGAAALTLSSASSVINIILNERCSYFACFPKGCDVDRLLKGGWSGEVVSDLSFICRVASSNGFILKSVGEFDDVEWGFFYLGPLEIALKIRDDEFEIES</sequence>
<dbReference type="Proteomes" id="UP000219564">
    <property type="component" value="Unassembled WGS sequence"/>
</dbReference>
<proteinExistence type="predicted"/>
<protein>
    <submittedName>
        <fullName evidence="1">Uncharacterized protein</fullName>
    </submittedName>
</protein>
<name>A0AAX2HAG3_9PSED</name>
<accession>A0AAX2HAG3</accession>
<reference evidence="1 2" key="1">
    <citation type="submission" date="2017-08" db="EMBL/GenBank/DDBJ databases">
        <authorList>
            <person name="Chaillou S."/>
        </authorList>
    </citation>
    <scope>NUCLEOTIDE SEQUENCE [LARGE SCALE GENOMIC DNA]</scope>
    <source>
        <strain evidence="1 2">MFPA15A1205</strain>
    </source>
</reference>
<gene>
    <name evidence="1" type="ORF">PLUA15_350097</name>
</gene>
<dbReference type="AlphaFoldDB" id="A0AAX2HAG3"/>